<evidence type="ECO:0000256" key="3">
    <source>
        <dbReference type="ARBA" id="ARBA00012421"/>
    </source>
</evidence>
<dbReference type="Proteomes" id="UP001597045">
    <property type="component" value="Unassembled WGS sequence"/>
</dbReference>
<proteinExistence type="inferred from homology"/>
<evidence type="ECO:0000256" key="2">
    <source>
        <dbReference type="ARBA" id="ARBA00009533"/>
    </source>
</evidence>
<feature type="non-terminal residue" evidence="8">
    <location>
        <position position="51"/>
    </location>
</feature>
<dbReference type="InterPro" id="IPR002129">
    <property type="entry name" value="PyrdxlP-dep_de-COase"/>
</dbReference>
<dbReference type="InterPro" id="IPR015424">
    <property type="entry name" value="PyrdxlP-dep_Trfase"/>
</dbReference>
<comment type="similarity">
    <text evidence="2 7">Belongs to the group II decarboxylase family.</text>
</comment>
<comment type="caution">
    <text evidence="8">The sequence shown here is derived from an EMBL/GenBank/DDBJ whole genome shotgun (WGS) entry which is preliminary data.</text>
</comment>
<dbReference type="Pfam" id="PF00282">
    <property type="entry name" value="Pyridoxal_deC"/>
    <property type="match status" value="1"/>
</dbReference>
<reference evidence="9" key="1">
    <citation type="journal article" date="2019" name="Int. J. Syst. Evol. Microbiol.">
        <title>The Global Catalogue of Microorganisms (GCM) 10K type strain sequencing project: providing services to taxonomists for standard genome sequencing and annotation.</title>
        <authorList>
            <consortium name="The Broad Institute Genomics Platform"/>
            <consortium name="The Broad Institute Genome Sequencing Center for Infectious Disease"/>
            <person name="Wu L."/>
            <person name="Ma J."/>
        </authorList>
    </citation>
    <scope>NUCLEOTIDE SEQUENCE [LARGE SCALE GENOMIC DNA]</scope>
    <source>
        <strain evidence="9">JCM 31486</strain>
    </source>
</reference>
<keyword evidence="4 7" id="KW-0663">Pyridoxal phosphate</keyword>
<evidence type="ECO:0000256" key="6">
    <source>
        <dbReference type="ARBA" id="ARBA00048868"/>
    </source>
</evidence>
<accession>A0ABW3MJC4</accession>
<dbReference type="EC" id="4.1.1.15" evidence="3"/>
<protein>
    <recommendedName>
        <fullName evidence="3">glutamate decarboxylase</fullName>
        <ecNumber evidence="3">4.1.1.15</ecNumber>
    </recommendedName>
</protein>
<dbReference type="SUPFAM" id="SSF53383">
    <property type="entry name" value="PLP-dependent transferases"/>
    <property type="match status" value="1"/>
</dbReference>
<dbReference type="InterPro" id="IPR015421">
    <property type="entry name" value="PyrdxlP-dep_Trfase_major"/>
</dbReference>
<organism evidence="8 9">
    <name type="scientific">Kibdelosporangium lantanae</name>
    <dbReference type="NCBI Taxonomy" id="1497396"/>
    <lineage>
        <taxon>Bacteria</taxon>
        <taxon>Bacillati</taxon>
        <taxon>Actinomycetota</taxon>
        <taxon>Actinomycetes</taxon>
        <taxon>Pseudonocardiales</taxon>
        <taxon>Pseudonocardiaceae</taxon>
        <taxon>Kibdelosporangium</taxon>
    </lineage>
</organism>
<name>A0ABW3MJC4_9PSEU</name>
<comment type="cofactor">
    <cofactor evidence="1 7">
        <name>pyridoxal 5'-phosphate</name>
        <dbReference type="ChEBI" id="CHEBI:597326"/>
    </cofactor>
</comment>
<evidence type="ECO:0000313" key="8">
    <source>
        <dbReference type="EMBL" id="MFD1049759.1"/>
    </source>
</evidence>
<sequence>MNREEYPASSDIEQDCVNAIANLWHEDDGRFVGCSTSGSSEAAMLAGLAML</sequence>
<dbReference type="PANTHER" id="PTHR43321:SF3">
    <property type="entry name" value="GLUTAMATE DECARBOXYLASE"/>
    <property type="match status" value="1"/>
</dbReference>
<keyword evidence="9" id="KW-1185">Reference proteome</keyword>
<evidence type="ECO:0000256" key="1">
    <source>
        <dbReference type="ARBA" id="ARBA00001933"/>
    </source>
</evidence>
<keyword evidence="5 7" id="KW-0456">Lyase</keyword>
<comment type="catalytic activity">
    <reaction evidence="6">
        <text>L-glutamate + H(+) = 4-aminobutanoate + CO2</text>
        <dbReference type="Rhea" id="RHEA:17785"/>
        <dbReference type="ChEBI" id="CHEBI:15378"/>
        <dbReference type="ChEBI" id="CHEBI:16526"/>
        <dbReference type="ChEBI" id="CHEBI:29985"/>
        <dbReference type="ChEBI" id="CHEBI:59888"/>
        <dbReference type="EC" id="4.1.1.15"/>
    </reaction>
</comment>
<dbReference type="EMBL" id="JBHTIS010002383">
    <property type="protein sequence ID" value="MFD1049759.1"/>
    <property type="molecule type" value="Genomic_DNA"/>
</dbReference>
<dbReference type="PANTHER" id="PTHR43321">
    <property type="entry name" value="GLUTAMATE DECARBOXYLASE"/>
    <property type="match status" value="1"/>
</dbReference>
<evidence type="ECO:0000256" key="5">
    <source>
        <dbReference type="ARBA" id="ARBA00023239"/>
    </source>
</evidence>
<gene>
    <name evidence="8" type="ORF">ACFQ1S_31630</name>
</gene>
<evidence type="ECO:0000256" key="7">
    <source>
        <dbReference type="RuleBase" id="RU000382"/>
    </source>
</evidence>
<dbReference type="Gene3D" id="3.40.640.10">
    <property type="entry name" value="Type I PLP-dependent aspartate aminotransferase-like (Major domain)"/>
    <property type="match status" value="1"/>
</dbReference>
<evidence type="ECO:0000256" key="4">
    <source>
        <dbReference type="ARBA" id="ARBA00022898"/>
    </source>
</evidence>
<evidence type="ECO:0000313" key="9">
    <source>
        <dbReference type="Proteomes" id="UP001597045"/>
    </source>
</evidence>
<dbReference type="InterPro" id="IPR010107">
    <property type="entry name" value="Glutamate_decarboxylase"/>
</dbReference>